<evidence type="ECO:0000313" key="1">
    <source>
        <dbReference type="EMBL" id="KAK6347495.1"/>
    </source>
</evidence>
<accession>A0AAN8N059</accession>
<comment type="caution">
    <text evidence="1">The sequence shown here is derived from an EMBL/GenBank/DDBJ whole genome shotgun (WGS) entry which is preliminary data.</text>
</comment>
<dbReference type="EMBL" id="JAVHNR010000003">
    <property type="protein sequence ID" value="KAK6347495.1"/>
    <property type="molecule type" value="Genomic_DNA"/>
</dbReference>
<dbReference type="AlphaFoldDB" id="A0AAN8N059"/>
<keyword evidence="2" id="KW-1185">Reference proteome</keyword>
<protein>
    <submittedName>
        <fullName evidence="1">Uncharacterized protein</fullName>
    </submittedName>
</protein>
<gene>
    <name evidence="1" type="ORF">TWF718_005336</name>
</gene>
<dbReference type="Proteomes" id="UP001313282">
    <property type="component" value="Unassembled WGS sequence"/>
</dbReference>
<organism evidence="1 2">
    <name type="scientific">Orbilia javanica</name>
    <dbReference type="NCBI Taxonomy" id="47235"/>
    <lineage>
        <taxon>Eukaryota</taxon>
        <taxon>Fungi</taxon>
        <taxon>Dikarya</taxon>
        <taxon>Ascomycota</taxon>
        <taxon>Pezizomycotina</taxon>
        <taxon>Orbiliomycetes</taxon>
        <taxon>Orbiliales</taxon>
        <taxon>Orbiliaceae</taxon>
        <taxon>Orbilia</taxon>
    </lineage>
</organism>
<reference evidence="1 2" key="1">
    <citation type="submission" date="2019-10" db="EMBL/GenBank/DDBJ databases">
        <authorList>
            <person name="Palmer J.M."/>
        </authorList>
    </citation>
    <scope>NUCLEOTIDE SEQUENCE [LARGE SCALE GENOMIC DNA]</scope>
    <source>
        <strain evidence="1 2">TWF718</strain>
    </source>
</reference>
<name>A0AAN8N059_9PEZI</name>
<proteinExistence type="predicted"/>
<sequence length="165" mass="19074">MYHLELEYTRFPWPQTRHQLANWPTTLALFRAADSLGIEELTVELGQQLTKALIHHSNFLPFKEAEDKKGSIDTSHSGICDYINQVYDYKGKVKMHGLIHLLLSIKDEEEREHFLGDLRYDADVNERFLRSMEEAAEEVELITREKCSCLVYDTAGTSSSESSEY</sequence>
<evidence type="ECO:0000313" key="2">
    <source>
        <dbReference type="Proteomes" id="UP001313282"/>
    </source>
</evidence>